<feature type="domain" description="Amidohydrolase-related" evidence="4">
    <location>
        <begin position="79"/>
        <end position="427"/>
    </location>
</feature>
<dbReference type="CDD" id="cd01298">
    <property type="entry name" value="ATZ_TRZ_like"/>
    <property type="match status" value="1"/>
</dbReference>
<dbReference type="InterPro" id="IPR011059">
    <property type="entry name" value="Metal-dep_hydrolase_composite"/>
</dbReference>
<evidence type="ECO:0000259" key="4">
    <source>
        <dbReference type="Pfam" id="PF01979"/>
    </source>
</evidence>
<evidence type="ECO:0000256" key="1">
    <source>
        <dbReference type="ARBA" id="ARBA00022723"/>
    </source>
</evidence>
<dbReference type="AlphaFoldDB" id="A0A6J6UNS0"/>
<protein>
    <submittedName>
        <fullName evidence="6">Unannotated protein</fullName>
    </submittedName>
</protein>
<evidence type="ECO:0000256" key="3">
    <source>
        <dbReference type="ARBA" id="ARBA00022833"/>
    </source>
</evidence>
<keyword evidence="3" id="KW-0862">Zinc</keyword>
<dbReference type="FunFam" id="3.20.20.140:FF:000014">
    <property type="entry name" value="5-methylthioadenosine/S-adenosylhomocysteine deaminase"/>
    <property type="match status" value="1"/>
</dbReference>
<reference evidence="6" key="1">
    <citation type="submission" date="2020-05" db="EMBL/GenBank/DDBJ databases">
        <authorList>
            <person name="Chiriac C."/>
            <person name="Salcher M."/>
            <person name="Ghai R."/>
            <person name="Kavagutti S V."/>
        </authorList>
    </citation>
    <scope>NUCLEOTIDE SEQUENCE</scope>
</reference>
<dbReference type="GO" id="GO:0019239">
    <property type="term" value="F:deaminase activity"/>
    <property type="evidence" value="ECO:0007669"/>
    <property type="project" value="UniProtKB-ARBA"/>
</dbReference>
<dbReference type="Pfam" id="PF01979">
    <property type="entry name" value="Amidohydro_1"/>
    <property type="match status" value="1"/>
</dbReference>
<gene>
    <name evidence="6" type="ORF">UFOPK2766_02204</name>
</gene>
<dbReference type="InterPro" id="IPR050287">
    <property type="entry name" value="MTA/SAH_deaminase"/>
</dbReference>
<dbReference type="GO" id="GO:0046872">
    <property type="term" value="F:metal ion binding"/>
    <property type="evidence" value="ECO:0007669"/>
    <property type="project" value="UniProtKB-KW"/>
</dbReference>
<evidence type="ECO:0000259" key="5">
    <source>
        <dbReference type="Pfam" id="PF22039"/>
    </source>
</evidence>
<feature type="domain" description="Aminodeoxyfutalosine deaminase/Imidazolonepropionase-like composite" evidence="5">
    <location>
        <begin position="46"/>
        <end position="70"/>
    </location>
</feature>
<dbReference type="SUPFAM" id="SSF51556">
    <property type="entry name" value="Metallo-dependent hydrolases"/>
    <property type="match status" value="1"/>
</dbReference>
<dbReference type="Pfam" id="PF22039">
    <property type="entry name" value="HUTI_composite_bact"/>
    <property type="match status" value="1"/>
</dbReference>
<name>A0A6J6UNS0_9ZZZZ</name>
<dbReference type="InterPro" id="IPR032466">
    <property type="entry name" value="Metal_Hydrolase"/>
</dbReference>
<dbReference type="EMBL" id="CAEZYU010000154">
    <property type="protein sequence ID" value="CAB4760894.1"/>
    <property type="molecule type" value="Genomic_DNA"/>
</dbReference>
<organism evidence="6">
    <name type="scientific">freshwater metagenome</name>
    <dbReference type="NCBI Taxonomy" id="449393"/>
    <lineage>
        <taxon>unclassified sequences</taxon>
        <taxon>metagenomes</taxon>
        <taxon>ecological metagenomes</taxon>
    </lineage>
</organism>
<dbReference type="SUPFAM" id="SSF51338">
    <property type="entry name" value="Composite domain of metallo-dependent hydrolases"/>
    <property type="match status" value="2"/>
</dbReference>
<dbReference type="InterPro" id="IPR054418">
    <property type="entry name" value="MQNX/HUTI_composite_N"/>
</dbReference>
<dbReference type="PANTHER" id="PTHR43794">
    <property type="entry name" value="AMINOHYDROLASE SSNA-RELATED"/>
    <property type="match status" value="1"/>
</dbReference>
<sequence length="460" mass="48096">MTTPLAQAASDRTAPGQAAADEAVKILSADWILTVDQHDTVLTESAVAVQAGVIIAVGPLNELLKAHPQASHKHLPNSVLMPGMVNAHTHLAMTMFRGLADDRNLQQFLDLVLPAEAAVLRAESVSVATAAAAVESIHAGVTTALDMYFFPNEVVAACDSVGMRVMTGTTFMGSVGPEGMGGAAQLEWTEAWLGANPARPGWRPVVAAHSTYLVSPEELQLVAALAQRYDATFHIHAAESMGELDSVRAQHGQRPVELLDQLGLLGHRTVLAHAVHLEDHELERIAATQTAVAHCPASNLKLGSGFARVPEMLVANVTVGLGTDGPASSNDLDLFAAMRLAALIHKGVTGDATVLPAAQVVRAATLGGATALGLGDSIGSIEVGKQADLIGVDLSRVHTQPVYDPNSALVYAAGKDDVRHVWVAGAEVLVDGITTRVDEGEVTQALMRLRLEVLAAVGRT</sequence>
<dbReference type="GO" id="GO:0016814">
    <property type="term" value="F:hydrolase activity, acting on carbon-nitrogen (but not peptide) bonds, in cyclic amidines"/>
    <property type="evidence" value="ECO:0007669"/>
    <property type="project" value="UniProtKB-ARBA"/>
</dbReference>
<evidence type="ECO:0000256" key="2">
    <source>
        <dbReference type="ARBA" id="ARBA00022801"/>
    </source>
</evidence>
<dbReference type="Gene3D" id="2.30.40.10">
    <property type="entry name" value="Urease, subunit C, domain 1"/>
    <property type="match status" value="1"/>
</dbReference>
<dbReference type="Gene3D" id="3.20.20.140">
    <property type="entry name" value="Metal-dependent hydrolases"/>
    <property type="match status" value="1"/>
</dbReference>
<proteinExistence type="predicted"/>
<keyword evidence="1" id="KW-0479">Metal-binding</keyword>
<dbReference type="InterPro" id="IPR006680">
    <property type="entry name" value="Amidohydro-rel"/>
</dbReference>
<dbReference type="PANTHER" id="PTHR43794:SF11">
    <property type="entry name" value="AMIDOHYDROLASE-RELATED DOMAIN-CONTAINING PROTEIN"/>
    <property type="match status" value="1"/>
</dbReference>
<evidence type="ECO:0000313" key="6">
    <source>
        <dbReference type="EMBL" id="CAB4760894.1"/>
    </source>
</evidence>
<accession>A0A6J6UNS0</accession>
<keyword evidence="2" id="KW-0378">Hydrolase</keyword>